<feature type="region of interest" description="Disordered" evidence="1">
    <location>
        <begin position="117"/>
        <end position="174"/>
    </location>
</feature>
<feature type="compositionally biased region" description="Low complexity" evidence="1">
    <location>
        <begin position="129"/>
        <end position="158"/>
    </location>
</feature>
<dbReference type="AlphaFoldDB" id="A0A5C6G1D6"/>
<dbReference type="RefSeq" id="WP_146413741.1">
    <property type="nucleotide sequence ID" value="NZ_SJPZ01000001.1"/>
</dbReference>
<name>A0A5C6G1D6_9PLAN</name>
<organism evidence="2 3">
    <name type="scientific">Crateriforma conspicua</name>
    <dbReference type="NCBI Taxonomy" id="2527996"/>
    <lineage>
        <taxon>Bacteria</taxon>
        <taxon>Pseudomonadati</taxon>
        <taxon>Planctomycetota</taxon>
        <taxon>Planctomycetia</taxon>
        <taxon>Planctomycetales</taxon>
        <taxon>Planctomycetaceae</taxon>
        <taxon>Crateriforma</taxon>
    </lineage>
</organism>
<gene>
    <name evidence="2" type="ORF">V7x_28840</name>
</gene>
<protein>
    <submittedName>
        <fullName evidence="2">Uncharacterized protein</fullName>
    </submittedName>
</protein>
<evidence type="ECO:0000313" key="3">
    <source>
        <dbReference type="Proteomes" id="UP000316476"/>
    </source>
</evidence>
<evidence type="ECO:0000313" key="2">
    <source>
        <dbReference type="EMBL" id="TWU67310.1"/>
    </source>
</evidence>
<reference evidence="2 3" key="1">
    <citation type="submission" date="2019-02" db="EMBL/GenBank/DDBJ databases">
        <title>Deep-cultivation of Planctomycetes and their phenomic and genomic characterization uncovers novel biology.</title>
        <authorList>
            <person name="Wiegand S."/>
            <person name="Jogler M."/>
            <person name="Boedeker C."/>
            <person name="Pinto D."/>
            <person name="Vollmers J."/>
            <person name="Rivas-Marin E."/>
            <person name="Kohn T."/>
            <person name="Peeters S.H."/>
            <person name="Heuer A."/>
            <person name="Rast P."/>
            <person name="Oberbeckmann S."/>
            <person name="Bunk B."/>
            <person name="Jeske O."/>
            <person name="Meyerdierks A."/>
            <person name="Storesund J.E."/>
            <person name="Kallscheuer N."/>
            <person name="Luecker S."/>
            <person name="Lage O.M."/>
            <person name="Pohl T."/>
            <person name="Merkel B.J."/>
            <person name="Hornburger P."/>
            <person name="Mueller R.-W."/>
            <person name="Bruemmer F."/>
            <person name="Labrenz M."/>
            <person name="Spormann A.M."/>
            <person name="Op Den Camp H."/>
            <person name="Overmann J."/>
            <person name="Amann R."/>
            <person name="Jetten M.S.M."/>
            <person name="Mascher T."/>
            <person name="Medema M.H."/>
            <person name="Devos D.P."/>
            <person name="Kaster A.-K."/>
            <person name="Ovreas L."/>
            <person name="Rohde M."/>
            <person name="Galperin M.Y."/>
            <person name="Jogler C."/>
        </authorList>
    </citation>
    <scope>NUCLEOTIDE SEQUENCE [LARGE SCALE GENOMIC DNA]</scope>
    <source>
        <strain evidence="2 3">V7</strain>
    </source>
</reference>
<accession>A0A5C6G1D6</accession>
<proteinExistence type="predicted"/>
<dbReference type="Proteomes" id="UP000316476">
    <property type="component" value="Unassembled WGS sequence"/>
</dbReference>
<comment type="caution">
    <text evidence="2">The sequence shown here is derived from an EMBL/GenBank/DDBJ whole genome shotgun (WGS) entry which is preliminary data.</text>
</comment>
<evidence type="ECO:0000256" key="1">
    <source>
        <dbReference type="SAM" id="MobiDB-lite"/>
    </source>
</evidence>
<sequence>MNTLDRSTLENTAKTRFKDVALPGGGAIKIRSITATEKTEYDSIVYNKDGEFEHRRLSLRPRKLLQLCLLNPDGTQMYAPEEVPRIKCDGGVFQTLVNACIKHCGLDQAELSIDDAKKNSPTIDDSARSSGFVSSSESTTPSPGSTAPTPTSSPDGSPIGNLNPSATTGDAPAA</sequence>
<dbReference type="EMBL" id="SJPZ01000001">
    <property type="protein sequence ID" value="TWU67310.1"/>
    <property type="molecule type" value="Genomic_DNA"/>
</dbReference>